<dbReference type="SMART" id="SM00382">
    <property type="entry name" value="AAA"/>
    <property type="match status" value="2"/>
</dbReference>
<dbReference type="AlphaFoldDB" id="A0A6G8AWZ1"/>
<dbReference type="PROSITE" id="PS00211">
    <property type="entry name" value="ABC_TRANSPORTER_1"/>
    <property type="match status" value="2"/>
</dbReference>
<dbReference type="InterPro" id="IPR015856">
    <property type="entry name" value="ABC_transpr_CbiO/EcfA_su"/>
</dbReference>
<evidence type="ECO:0000256" key="4">
    <source>
        <dbReference type="ARBA" id="ARBA00022475"/>
    </source>
</evidence>
<dbReference type="Pfam" id="PF00005">
    <property type="entry name" value="ABC_tran"/>
    <property type="match status" value="2"/>
</dbReference>
<evidence type="ECO:0000256" key="6">
    <source>
        <dbReference type="ARBA" id="ARBA00022741"/>
    </source>
</evidence>
<evidence type="ECO:0000256" key="5">
    <source>
        <dbReference type="ARBA" id="ARBA00022737"/>
    </source>
</evidence>
<dbReference type="InterPro" id="IPR003439">
    <property type="entry name" value="ABC_transporter-like_ATP-bd"/>
</dbReference>
<keyword evidence="8" id="KW-1278">Translocase</keyword>
<keyword evidence="6" id="KW-0547">Nucleotide-binding</keyword>
<reference evidence="12 13" key="1">
    <citation type="submission" date="2020-03" db="EMBL/GenBank/DDBJ databases">
        <title>Vagococcus sp. nov., isolated from beetles.</title>
        <authorList>
            <person name="Hyun D.-W."/>
            <person name="Bae J.-W."/>
        </authorList>
    </citation>
    <scope>NUCLEOTIDE SEQUENCE [LARGE SCALE GENOMIC DNA]</scope>
    <source>
        <strain evidence="12 13">HDW17B</strain>
    </source>
</reference>
<dbReference type="EMBL" id="CP049887">
    <property type="protein sequence ID" value="QIL49479.1"/>
    <property type="molecule type" value="Genomic_DNA"/>
</dbReference>
<dbReference type="CDD" id="cd03225">
    <property type="entry name" value="ABC_cobalt_CbiO_domain1"/>
    <property type="match status" value="2"/>
</dbReference>
<protein>
    <submittedName>
        <fullName evidence="12">ABC transporter ATP-binding protein</fullName>
    </submittedName>
</protein>
<feature type="domain" description="ABC transporter" evidence="11">
    <location>
        <begin position="302"/>
        <end position="535"/>
    </location>
</feature>
<sequence length="568" mass="63863">MVNEVISFKEASFQYHSQASPTLKGINLKVNQGEKLLVIGSSGSGKSTFGNCLNGLIPNIYKGELTGEVYINGHNIKETDLFELSFQVGTVLQDTDSQFIGLTVGEDIAFSLENDNVATKEMHQQVEKWLKEVDLVNYESHKPQDLSGGQKQRVSMAGVLVDDSPILLFDEPLANLDPQAGLEAMELIEKIHQKTNATIVIIEHRLEDVLHIPMDRVILFDEGEIIVDTTPDSLLRGDLLEKYGIREPLYLTAMKYAKVPLEKIEKVDQLSSLNAEIIKPLVDQWSLEHDESMKETNNLDLLNLNQINYEYVNSNKKVLNDISVSFKKGEMISLVGKNGAGKSTLAKAICGFVKSSGQMTWQNDNMENLSIKERADRIGYVMQNPNQMISKKMIREEVALGLELRGLPEEVIQEKVEAVLKTCGLYPFRNWPISALSYGQKKRVTIASILVLEPEMLILDEPTAGQDYRHYTEIMNFLEKINQTGMTVVMITHDMHLMIEYTKRCLVLTDGKIVADTSPVDVLTNGTLVKSANLKETNLFTFAKKIGIEEPVSFVNKFITYDREVRNK</sequence>
<organism evidence="12 13">
    <name type="scientific">Vagococcus hydrophili</name>
    <dbReference type="NCBI Taxonomy" id="2714947"/>
    <lineage>
        <taxon>Bacteria</taxon>
        <taxon>Bacillati</taxon>
        <taxon>Bacillota</taxon>
        <taxon>Bacilli</taxon>
        <taxon>Lactobacillales</taxon>
        <taxon>Enterococcaceae</taxon>
        <taxon>Vagococcus</taxon>
    </lineage>
</organism>
<dbReference type="GO" id="GO:0016887">
    <property type="term" value="F:ATP hydrolysis activity"/>
    <property type="evidence" value="ECO:0007669"/>
    <property type="project" value="InterPro"/>
</dbReference>
<dbReference type="Gene3D" id="3.40.50.300">
    <property type="entry name" value="P-loop containing nucleotide triphosphate hydrolases"/>
    <property type="match status" value="2"/>
</dbReference>
<keyword evidence="4" id="KW-1003">Cell membrane</keyword>
<name>A0A6G8AWZ1_9ENTE</name>
<dbReference type="GO" id="GO:0042626">
    <property type="term" value="F:ATPase-coupled transmembrane transporter activity"/>
    <property type="evidence" value="ECO:0007669"/>
    <property type="project" value="TreeGrafter"/>
</dbReference>
<dbReference type="InterPro" id="IPR003593">
    <property type="entry name" value="AAA+_ATPase"/>
</dbReference>
<keyword evidence="3" id="KW-0813">Transport</keyword>
<evidence type="ECO:0000256" key="3">
    <source>
        <dbReference type="ARBA" id="ARBA00022448"/>
    </source>
</evidence>
<dbReference type="PANTHER" id="PTHR43553">
    <property type="entry name" value="HEAVY METAL TRANSPORTER"/>
    <property type="match status" value="1"/>
</dbReference>
<evidence type="ECO:0000256" key="8">
    <source>
        <dbReference type="ARBA" id="ARBA00022967"/>
    </source>
</evidence>
<dbReference type="RefSeq" id="WP_166035766.1">
    <property type="nucleotide sequence ID" value="NZ_CP049887.1"/>
</dbReference>
<feature type="domain" description="ABC transporter" evidence="11">
    <location>
        <begin position="6"/>
        <end position="247"/>
    </location>
</feature>
<proteinExistence type="inferred from homology"/>
<evidence type="ECO:0000256" key="1">
    <source>
        <dbReference type="ARBA" id="ARBA00004202"/>
    </source>
</evidence>
<evidence type="ECO:0000256" key="7">
    <source>
        <dbReference type="ARBA" id="ARBA00022840"/>
    </source>
</evidence>
<evidence type="ECO:0000256" key="10">
    <source>
        <dbReference type="ARBA" id="ARBA00025157"/>
    </source>
</evidence>
<dbReference type="GO" id="GO:0043190">
    <property type="term" value="C:ATP-binding cassette (ABC) transporter complex"/>
    <property type="evidence" value="ECO:0007669"/>
    <property type="project" value="TreeGrafter"/>
</dbReference>
<evidence type="ECO:0000256" key="2">
    <source>
        <dbReference type="ARBA" id="ARBA00005417"/>
    </source>
</evidence>
<evidence type="ECO:0000256" key="9">
    <source>
        <dbReference type="ARBA" id="ARBA00023136"/>
    </source>
</evidence>
<comment type="similarity">
    <text evidence="2">Belongs to the ABC transporter superfamily.</text>
</comment>
<dbReference type="PROSITE" id="PS50893">
    <property type="entry name" value="ABC_TRANSPORTER_2"/>
    <property type="match status" value="2"/>
</dbReference>
<dbReference type="InterPro" id="IPR050095">
    <property type="entry name" value="ECF_ABC_transporter_ATP-bd"/>
</dbReference>
<dbReference type="InterPro" id="IPR022216">
    <property type="entry name" value="ABC_Co_transporter"/>
</dbReference>
<evidence type="ECO:0000313" key="12">
    <source>
        <dbReference type="EMBL" id="QIL49479.1"/>
    </source>
</evidence>
<comment type="function">
    <text evidence="10">Probably part of an ABC transporter complex. Responsible for energy coupling to the transport system.</text>
</comment>
<keyword evidence="9" id="KW-0472">Membrane</keyword>
<dbReference type="KEGG" id="vhy:G7082_13715"/>
<dbReference type="InterPro" id="IPR027417">
    <property type="entry name" value="P-loop_NTPase"/>
</dbReference>
<keyword evidence="5" id="KW-0677">Repeat</keyword>
<dbReference type="NCBIfam" id="NF010167">
    <property type="entry name" value="PRK13648.1"/>
    <property type="match status" value="2"/>
</dbReference>
<comment type="subcellular location">
    <subcellularLocation>
        <location evidence="1">Cell membrane</location>
        <topology evidence="1">Peripheral membrane protein</topology>
    </subcellularLocation>
</comment>
<keyword evidence="7 12" id="KW-0067">ATP-binding</keyword>
<accession>A0A6G8AWZ1</accession>
<evidence type="ECO:0000313" key="13">
    <source>
        <dbReference type="Proteomes" id="UP000501747"/>
    </source>
</evidence>
<keyword evidence="13" id="KW-1185">Reference proteome</keyword>
<dbReference type="Pfam" id="PF12558">
    <property type="entry name" value="DUF3744"/>
    <property type="match status" value="1"/>
</dbReference>
<dbReference type="FunFam" id="3.40.50.300:FF:001422">
    <property type="entry name" value="Cobalt ABC transporter ATP-binding protein"/>
    <property type="match status" value="1"/>
</dbReference>
<dbReference type="FunFam" id="3.40.50.300:FF:000224">
    <property type="entry name" value="Energy-coupling factor transporter ATP-binding protein EcfA"/>
    <property type="match status" value="1"/>
</dbReference>
<dbReference type="InterPro" id="IPR017871">
    <property type="entry name" value="ABC_transporter-like_CS"/>
</dbReference>
<dbReference type="Proteomes" id="UP000501747">
    <property type="component" value="Chromosome"/>
</dbReference>
<dbReference type="GO" id="GO:0005524">
    <property type="term" value="F:ATP binding"/>
    <property type="evidence" value="ECO:0007669"/>
    <property type="project" value="UniProtKB-KW"/>
</dbReference>
<dbReference type="PANTHER" id="PTHR43553:SF26">
    <property type="entry name" value="ABC TRANSPORTER ATP-BINDING PROTEIN BC_2655-RELATED"/>
    <property type="match status" value="1"/>
</dbReference>
<dbReference type="SUPFAM" id="SSF52540">
    <property type="entry name" value="P-loop containing nucleoside triphosphate hydrolases"/>
    <property type="match status" value="2"/>
</dbReference>
<evidence type="ECO:0000259" key="11">
    <source>
        <dbReference type="PROSITE" id="PS50893"/>
    </source>
</evidence>
<gene>
    <name evidence="12" type="ORF">G7082_13715</name>
</gene>